<dbReference type="AlphaFoldDB" id="A0A645HW20"/>
<proteinExistence type="predicted"/>
<accession>A0A645HW20</accession>
<evidence type="ECO:0000313" key="1">
    <source>
        <dbReference type="EMBL" id="MPN42662.1"/>
    </source>
</evidence>
<dbReference type="EMBL" id="VSSQ01100546">
    <property type="protein sequence ID" value="MPN42662.1"/>
    <property type="molecule type" value="Genomic_DNA"/>
</dbReference>
<name>A0A645HW20_9ZZZZ</name>
<organism evidence="1">
    <name type="scientific">bioreactor metagenome</name>
    <dbReference type="NCBI Taxonomy" id="1076179"/>
    <lineage>
        <taxon>unclassified sequences</taxon>
        <taxon>metagenomes</taxon>
        <taxon>ecological metagenomes</taxon>
    </lineage>
</organism>
<sequence length="47" mass="5442">MITWVGEKFQLIIQLLQQVLDNTETARGYELENAFIFIPARNVCVSE</sequence>
<comment type="caution">
    <text evidence="1">The sequence shown here is derived from an EMBL/GenBank/DDBJ whole genome shotgun (WGS) entry which is preliminary data.</text>
</comment>
<protein>
    <submittedName>
        <fullName evidence="1">Uncharacterized protein</fullName>
    </submittedName>
</protein>
<gene>
    <name evidence="1" type="ORF">SDC9_190219</name>
</gene>
<reference evidence="1" key="1">
    <citation type="submission" date="2019-08" db="EMBL/GenBank/DDBJ databases">
        <authorList>
            <person name="Kucharzyk K."/>
            <person name="Murdoch R.W."/>
            <person name="Higgins S."/>
            <person name="Loffler F."/>
        </authorList>
    </citation>
    <scope>NUCLEOTIDE SEQUENCE</scope>
</reference>